<feature type="region of interest" description="Disordered" evidence="2">
    <location>
        <begin position="3140"/>
        <end position="3203"/>
    </location>
</feature>
<feature type="compositionally biased region" description="Acidic residues" evidence="2">
    <location>
        <begin position="1590"/>
        <end position="1599"/>
    </location>
</feature>
<evidence type="ECO:0000256" key="1">
    <source>
        <dbReference type="SAM" id="Coils"/>
    </source>
</evidence>
<evidence type="ECO:0000256" key="3">
    <source>
        <dbReference type="SAM" id="Phobius"/>
    </source>
</evidence>
<accession>A0A397B5Y8</accession>
<feature type="compositionally biased region" description="Acidic residues" evidence="2">
    <location>
        <begin position="2080"/>
        <end position="2097"/>
    </location>
</feature>
<proteinExistence type="predicted"/>
<evidence type="ECO:0000313" key="4">
    <source>
        <dbReference type="EMBL" id="RHY14045.1"/>
    </source>
</evidence>
<feature type="region of interest" description="Disordered" evidence="2">
    <location>
        <begin position="1717"/>
        <end position="1794"/>
    </location>
</feature>
<gene>
    <name evidence="4" type="ORF">DYB36_003807</name>
</gene>
<feature type="coiled-coil region" evidence="1">
    <location>
        <begin position="210"/>
        <end position="237"/>
    </location>
</feature>
<dbReference type="SUPFAM" id="SSF57997">
    <property type="entry name" value="Tropomyosin"/>
    <property type="match status" value="1"/>
</dbReference>
<feature type="coiled-coil region" evidence="1">
    <location>
        <begin position="1288"/>
        <end position="1365"/>
    </location>
</feature>
<feature type="compositionally biased region" description="Polar residues" evidence="2">
    <location>
        <begin position="2350"/>
        <end position="2360"/>
    </location>
</feature>
<dbReference type="Gene3D" id="2.70.150.10">
    <property type="entry name" value="Calcium-transporting ATPase, cytoplasmic transduction domain A"/>
    <property type="match status" value="1"/>
</dbReference>
<feature type="region of interest" description="Disordered" evidence="2">
    <location>
        <begin position="3055"/>
        <end position="3114"/>
    </location>
</feature>
<dbReference type="EMBL" id="QUSZ01004487">
    <property type="protein sequence ID" value="RHY14045.1"/>
    <property type="molecule type" value="Genomic_DNA"/>
</dbReference>
<organism evidence="4 5">
    <name type="scientific">Aphanomyces astaci</name>
    <name type="common">Crayfish plague agent</name>
    <dbReference type="NCBI Taxonomy" id="112090"/>
    <lineage>
        <taxon>Eukaryota</taxon>
        <taxon>Sar</taxon>
        <taxon>Stramenopiles</taxon>
        <taxon>Oomycota</taxon>
        <taxon>Saprolegniomycetes</taxon>
        <taxon>Saprolegniales</taxon>
        <taxon>Verrucalvaceae</taxon>
        <taxon>Aphanomyces</taxon>
    </lineage>
</organism>
<dbReference type="PANTHER" id="PTHR24092">
    <property type="entry name" value="PROBABLE PHOSPHOLIPID-TRANSPORTING ATPASE"/>
    <property type="match status" value="1"/>
</dbReference>
<feature type="region of interest" description="Disordered" evidence="2">
    <location>
        <begin position="2068"/>
        <end position="2133"/>
    </location>
</feature>
<feature type="region of interest" description="Disordered" evidence="2">
    <location>
        <begin position="2548"/>
        <end position="2627"/>
    </location>
</feature>
<feature type="compositionally biased region" description="Acidic residues" evidence="2">
    <location>
        <begin position="2881"/>
        <end position="2895"/>
    </location>
</feature>
<feature type="compositionally biased region" description="Basic and acidic residues" evidence="2">
    <location>
        <begin position="2685"/>
        <end position="2697"/>
    </location>
</feature>
<dbReference type="SUPFAM" id="SSF81653">
    <property type="entry name" value="Calcium ATPase, transduction domain A"/>
    <property type="match status" value="1"/>
</dbReference>
<feature type="compositionally biased region" description="Polar residues" evidence="2">
    <location>
        <begin position="2480"/>
        <end position="2497"/>
    </location>
</feature>
<feature type="region of interest" description="Disordered" evidence="2">
    <location>
        <begin position="2652"/>
        <end position="2722"/>
    </location>
</feature>
<feature type="compositionally biased region" description="Acidic residues" evidence="2">
    <location>
        <begin position="2665"/>
        <end position="2683"/>
    </location>
</feature>
<feature type="non-terminal residue" evidence="4">
    <location>
        <position position="1"/>
    </location>
</feature>
<keyword evidence="1" id="KW-0175">Coiled coil</keyword>
<feature type="compositionally biased region" description="Polar residues" evidence="2">
    <location>
        <begin position="1970"/>
        <end position="1981"/>
    </location>
</feature>
<feature type="region of interest" description="Disordered" evidence="2">
    <location>
        <begin position="2967"/>
        <end position="2989"/>
    </location>
</feature>
<feature type="region of interest" description="Disordered" evidence="2">
    <location>
        <begin position="1885"/>
        <end position="1909"/>
    </location>
</feature>
<dbReference type="Proteomes" id="UP000265427">
    <property type="component" value="Unassembled WGS sequence"/>
</dbReference>
<evidence type="ECO:0000313" key="5">
    <source>
        <dbReference type="Proteomes" id="UP000265427"/>
    </source>
</evidence>
<feature type="region of interest" description="Disordered" evidence="2">
    <location>
        <begin position="2417"/>
        <end position="2534"/>
    </location>
</feature>
<feature type="compositionally biased region" description="Basic and acidic residues" evidence="2">
    <location>
        <begin position="3075"/>
        <end position="3087"/>
    </location>
</feature>
<feature type="region of interest" description="Disordered" evidence="2">
    <location>
        <begin position="1572"/>
        <end position="1615"/>
    </location>
</feature>
<feature type="region of interest" description="Disordered" evidence="2">
    <location>
        <begin position="1487"/>
        <end position="1523"/>
    </location>
</feature>
<keyword evidence="3" id="KW-1133">Transmembrane helix</keyword>
<feature type="compositionally biased region" description="Acidic residues" evidence="2">
    <location>
        <begin position="3163"/>
        <end position="3174"/>
    </location>
</feature>
<feature type="region of interest" description="Disordered" evidence="2">
    <location>
        <begin position="2166"/>
        <end position="2221"/>
    </location>
</feature>
<name>A0A397B5Y8_APHAT</name>
<feature type="transmembrane region" description="Helical" evidence="3">
    <location>
        <begin position="3562"/>
        <end position="3585"/>
    </location>
</feature>
<feature type="compositionally biased region" description="Polar residues" evidence="2">
    <location>
        <begin position="2967"/>
        <end position="2985"/>
    </location>
</feature>
<sequence>ADFTTRRRGLMEKKKNGVGSVLTDDWESDLAAIIEKTNQNLNLLRKIGEKREEPKLTTPSGLLSRTRSSPLMMNSNANDYRATAEYVLDTTQHKKLHCTVVVLDRSSSSSISKWKKVLDESTTMKRHIATKILIDTKMQRLEAFEMDATKALESLPRVETQTLALLKWKGMVEYDMQSATLKLDSVVSAQDKWTRLERQVSDIELKLQRLPTMDDLVETLTKRVQELERQVSKSNAGHAVEVAVNKAMQTLDDRVTKRIDDATTMHDTKTASFVKTLNSQREHAEKSMQFALDASISDIHMEIDQVTKRMETRVHDLHVSNDTRVTTLTKRVAAVEVAVADVDSNPTSDITDEQLRKLQTRLDSCVTKQQVGAVVAEHIESSVGLRRVETSLAKTQQDHDRKLTEVRQELSTTQDDLARVHGTVASMQSAIHKTSSVENQVLRAKLLQSVTELDELHQVKHDMTAHFDRRSKEHDAAVAALTAQVAAADKKREDDVATLTKALTEKSVQVASTQGKLTGLQECWNRDVEQMQSTRASMLKAQRESADMRAALQKCQGDVARQNVEKQHLVDAIRRLTSQWTTARDEAVQAKGTLHQATQQHTGRVRLLESTIAKLQVVHASTMLKDATVSSSPSREVARLTSDLASTQVELQSVQEELQEVSASKLKVEAQLNTCLLQMQSGHRQDEIGRTAQAARQVALDNAQKKMKELMTREHDVATAVEALLTTLNMTRTPAVEPSTMVDTLQLIQNTVREWHTQKLVGADNAAMDKLQRLVDANQVELTAQQVAWEGKLQTYAGQLQAVLDQKADVEADLAQLKKQLELELARQQQVEVDAAAAIEAHIATERQLQDKVFELEAMVAAITSQKTSMESNLTALQATHMNATRDTRGTSDSVIASLKQKLEDAEAKHDDATQQAAALEAKLKGLQDSNKTLTDEYNSVCHVLDQCNVALNATEEDVKTLQFELTQAQYQVQEREAKLQTALAKIDCVTEDKDRAESTLLQLQTELATVQHAQVDAAKTDQSQLDQVRAKVDVLVQEKQAVEAKLLLVAAREEALQEERAQLKLQSDARELEVQSQVKTLTDALKVEQDATATREAELNALIEHIKAITTPSSNHAVKSNGDGNSVATLKAAIDNVLEATVVKTQTLDAVVQLLHKCVAHDDNDGPTTVASFVLANLPELQPVLCQIESLHVEKTETTARVRELVEELHTRDQEQEQLQLEVDAQRATIAALQHAKDMMETNSAVSIQDLEATKAQWKESDILHQATIKTLTADYDKVACREKLVREQLESLVQQCQSELDAMQANTIDDLEQKVACLEADIQRYATDLVQHEAAQAKTMAAMDKEQEGMQRLQRDLAMLRNQLSVAPSVLYHINHMHGAITAPWNSAVGRDRARIATMQSQLAAEVEVTALQLTLKGLDISYVVNSIQRLPQLAQRLAQLSVTINNTTVVVTSALRQYDGDEEVPSNPDNFDDDYDESVASMEASVDNDRLGIQSSGDGRRSPCTSSKDGHESVDIRSDLAPMTLTDTSAYWQLDQRVLAQHHEEDSHAKVPNAGNLQTESIAVKQAISESQPNAEDVATSKQHENGDDDGNEDEVGSSAHDDGDEGQQSRASMDVSMDDMIASSTILESSNERRAERVEDDDAHVLGSYEGNMGNSVEALQVKGGQNRPPIGIEKELQAIHGATTLHATEAMAPGDGPMNLDIVRGLMLEQMQQHSADQHIGQDDSFDDSFDAPASPVHGSSSRHDDDSVEQHSDGEEALSEAFGRDKVAVPPEPFHGRGAPDDTTESVEMSRLPRENIIVSHCEVVDQVQLSAGEQDDGSYVDEMDESLNESQTNDTDVAGVDVKVQSRHPSDAKEFLDSHEVSFDDSKDDRAIVSKVQTVHGDEGDDLTSDDKDMSGDVNQDLDVSQSMPIQPIFHAVEGTGPELGHGEFFTGTDEAKAKAAVVSKLKADATDLEDVERLLTEQSQTATATSKDTTGFDNSFDASFDDDAGHDDETHQSEDEDLSDFEDGDHVGGEVYEIDTKATHVGGQGGVPLKSLLGDSGHVAAELQIAATTLLEPNAPLGGSVHHHDSGEEVDSDVDECDEDMEQSGEESRSRELESPPRPTSSSDSHPVALHEAGRFVQGSVELHSTRAINGKPSRLHADDADLDDVARLMVEQGQLGTARQSKTRGVSLDPLDDGELSGPDEDDGSVATEASERGEEFASHPVDPSAVGRADSAAIATRNDHSIHSLSSAVVDTFHSNHVTTSDHSPLSGDSDELGSSTQSILSCREVRLSAQSIPSFGFNQPGQHTKPNITLSGDALSIHVPSPVDDKDGDILQDSFSDQDESVDLSRGEDGILSGENDSSLHTSSPLEAADLNQGGKIPTSLHGEAPLDSLRSQTFSFQTGLSSRDVDTDEVERRMMDKTQYSARAFGDASELKGSARDDDVASADEELSDPDDDGESPDTFGTNDVAGGKALVTQKAGDHARVLSHNSTQSGPVDPLSSANAMVSLGLDDHSDDDDNDDEDGHHVMLDNTSDNTGHGVTASRAHQFGLSLNDQNDLDALSDDDDVVDSSPDGRDPTQVGVGERVEDRAITASDVHRAETDEIQRDNLPSIIVEPSKELSPGKSPPRLSPKLAPLDKVSWRGLPRIASDLAHLEHLTLNGSPPLTSVPGRDDDDFDEVSGPDDSVEGSVDDNSHENDHEERNQNDVNEDGNDDDALPSFGDAVPPHPSVVALSTAGLQYVATSGMLLPHDNDGLENSLDLEHSFDASDDDMDDVTQHSMDNVSDGEEIHHGAAQVDLPSRRYDAALDVSSDGDAMERSRDDSSADDTSPSKPMSISLSQRLIQAKLRTLEPKPDLTQRIEYTEHDSPSCSVEGSMELSHELEPVDATSDDENEDRDDESENDVVTQTPRTSVDSNLRDQTLVPTAIPSTIPTRHAHDDDDAEAEELMRGHISGSTVKQAYGVTGMTHVVSSGMTSSSPWMQNASTLSTQPQRDPYSAVNGRDDLEDSNDDYESYVTQAKSGNKIVSSDLATSHVNNEGDEMEALMHENLSTIAFKAHGTQGAASPSISLGHASSISQDGVKNNDKTLSHDLSHDGNVPTGHVRTTTPSTKSHKSHDEDEVEALMRGHIPTPAAKAQRTMGTLEAAQSLPRDALTLPTSRQNTPYRNADEGVDLDESQDDLASDHASDDSGPSPLKKLPNGNAAMPTGKRPLSALRSLPESKLSPLQPLSKLPLPSVVSSLGRRNFDDDESLDNDEQPLGPKVIIHSNFDDDEDEFGASASDHSIVAANQSTEAADNLSPPQSPHAITTTPPGHDASRAVKHQRTAQNPWLWSRCMSMSSVYPRKDKTGKPAEEDAVRCTFVNDDVKNRELRAKFKYTNNWVSTSKYTIVRSVLGSDGSIQDKPWQHVEVGDILFLKDKDEMPADVLILATSEEEGRCFVETCNLDGETNLKRRTACEPIAKLIGFRALNDPVIDEAKHKQSCVAFRGSVEYEQPNNRLYNFTGVVKAEALADAAPIGPTNIILRGCSIRSCSYIFGVVLFAGRESKLMQNARATPSKQSNVYKKVNRCIILIFLTQAVLCVISALSFNAWVKRNLELRDWYIPFIKTDSTAFFTFLILYNNLVPISLYVSLDMVKVITAPFPFLKHIQQLTE</sequence>
<feature type="compositionally biased region" description="Polar residues" evidence="2">
    <location>
        <begin position="3055"/>
        <end position="3074"/>
    </location>
</feature>
<keyword evidence="3" id="KW-0472">Membrane</keyword>
<feature type="compositionally biased region" description="Acidic residues" evidence="2">
    <location>
        <begin position="2183"/>
        <end position="2197"/>
    </location>
</feature>
<reference evidence="4 5" key="1">
    <citation type="submission" date="2018-08" db="EMBL/GenBank/DDBJ databases">
        <title>Aphanomyces genome sequencing and annotation.</title>
        <authorList>
            <person name="Minardi D."/>
            <person name="Oidtmann B."/>
            <person name="Van Der Giezen M."/>
            <person name="Studholme D.J."/>
        </authorList>
    </citation>
    <scope>NUCLEOTIDE SEQUENCE [LARGE SCALE GENOMIC DNA]</scope>
    <source>
        <strain evidence="4 5">Kv</strain>
    </source>
</reference>
<protein>
    <submittedName>
        <fullName evidence="4">Uncharacterized protein</fullName>
    </submittedName>
</protein>
<feature type="compositionally biased region" description="Polar residues" evidence="2">
    <location>
        <begin position="1496"/>
        <end position="1510"/>
    </location>
</feature>
<feature type="coiled-coil region" evidence="1">
    <location>
        <begin position="896"/>
        <end position="1074"/>
    </location>
</feature>
<feature type="compositionally biased region" description="Acidic residues" evidence="2">
    <location>
        <begin position="2700"/>
        <end position="2709"/>
    </location>
</feature>
<feature type="compositionally biased region" description="Basic and acidic residues" evidence="2">
    <location>
        <begin position="2098"/>
        <end position="2107"/>
    </location>
</feature>
<feature type="compositionally biased region" description="Polar residues" evidence="2">
    <location>
        <begin position="2167"/>
        <end position="2177"/>
    </location>
</feature>
<dbReference type="InterPro" id="IPR008250">
    <property type="entry name" value="ATPase_P-typ_transduc_dom_A_sf"/>
</dbReference>
<dbReference type="VEuPathDB" id="FungiDB:H257_15582"/>
<feature type="compositionally biased region" description="Basic and acidic residues" evidence="2">
    <location>
        <begin position="2016"/>
        <end position="2030"/>
    </location>
</feature>
<feature type="coiled-coil region" evidence="1">
    <location>
        <begin position="1203"/>
        <end position="1237"/>
    </location>
</feature>
<evidence type="ECO:0000256" key="2">
    <source>
        <dbReference type="SAM" id="MobiDB-lite"/>
    </source>
</evidence>
<dbReference type="VEuPathDB" id="FungiDB:H257_15581"/>
<feature type="coiled-coil region" evidence="1">
    <location>
        <begin position="800"/>
        <end position="834"/>
    </location>
</feature>
<feature type="compositionally biased region" description="Acidic residues" evidence="2">
    <location>
        <begin position="2006"/>
        <end position="2015"/>
    </location>
</feature>
<dbReference type="GO" id="GO:0045332">
    <property type="term" value="P:phospholipid translocation"/>
    <property type="evidence" value="ECO:0007669"/>
    <property type="project" value="TreeGrafter"/>
</dbReference>
<feature type="compositionally biased region" description="Basic and acidic residues" evidence="2">
    <location>
        <begin position="1747"/>
        <end position="1760"/>
    </location>
</feature>
<feature type="compositionally biased region" description="Polar residues" evidence="2">
    <location>
        <begin position="3149"/>
        <end position="3158"/>
    </location>
</feature>
<feature type="compositionally biased region" description="Acidic residues" evidence="2">
    <location>
        <begin position="2549"/>
        <end position="2561"/>
    </location>
</feature>
<feature type="compositionally biased region" description="Basic and acidic residues" evidence="2">
    <location>
        <begin position="1511"/>
        <end position="1521"/>
    </location>
</feature>
<feature type="compositionally biased region" description="Basic and acidic residues" evidence="2">
    <location>
        <begin position="2847"/>
        <end position="2860"/>
    </location>
</feature>
<feature type="compositionally biased region" description="Basic and acidic residues" evidence="2">
    <location>
        <begin position="2577"/>
        <end position="2599"/>
    </location>
</feature>
<keyword evidence="3" id="KW-0812">Transmembrane</keyword>
<dbReference type="PANTHER" id="PTHR24092:SF150">
    <property type="entry name" value="PHOSPHOLIPID-TRANSPORTING ATPASE"/>
    <property type="match status" value="1"/>
</dbReference>
<feature type="compositionally biased region" description="Acidic residues" evidence="2">
    <location>
        <begin position="1820"/>
        <end position="1834"/>
    </location>
</feature>
<dbReference type="GO" id="GO:0140326">
    <property type="term" value="F:ATPase-coupled intramembrane lipid transporter activity"/>
    <property type="evidence" value="ECO:0007669"/>
    <property type="project" value="TreeGrafter"/>
</dbReference>
<feature type="compositionally biased region" description="Basic and acidic residues" evidence="2">
    <location>
        <begin position="2425"/>
        <end position="2435"/>
    </location>
</feature>
<dbReference type="Gene3D" id="1.20.5.340">
    <property type="match status" value="1"/>
</dbReference>
<feature type="coiled-coil region" evidence="1">
    <location>
        <begin position="637"/>
        <end position="671"/>
    </location>
</feature>
<dbReference type="GO" id="GO:0005886">
    <property type="term" value="C:plasma membrane"/>
    <property type="evidence" value="ECO:0007669"/>
    <property type="project" value="TreeGrafter"/>
</dbReference>
<feature type="region of interest" description="Disordered" evidence="2">
    <location>
        <begin position="3284"/>
        <end position="3317"/>
    </location>
</feature>
<feature type="region of interest" description="Disordered" evidence="2">
    <location>
        <begin position="1814"/>
        <end position="1846"/>
    </location>
</feature>
<feature type="region of interest" description="Disordered" evidence="2">
    <location>
        <begin position="2310"/>
        <end position="2381"/>
    </location>
</feature>
<comment type="caution">
    <text evidence="4">The sequence shown here is derived from an EMBL/GenBank/DDBJ whole genome shotgun (WGS) entry which is preliminary data.</text>
</comment>
<feature type="compositionally biased region" description="Acidic residues" evidence="2">
    <location>
        <begin position="2506"/>
        <end position="2515"/>
    </location>
</feature>
<feature type="transmembrane region" description="Helical" evidence="3">
    <location>
        <begin position="3605"/>
        <end position="3625"/>
    </location>
</feature>
<feature type="region of interest" description="Disordered" evidence="2">
    <location>
        <begin position="2847"/>
        <end position="2904"/>
    </location>
</feature>
<feature type="compositionally biased region" description="Acidic residues" evidence="2">
    <location>
        <begin position="2436"/>
        <end position="2452"/>
    </location>
</feature>
<feature type="region of interest" description="Disordered" evidence="2">
    <location>
        <begin position="2740"/>
        <end position="2833"/>
    </location>
</feature>
<feature type="region of interest" description="Disordered" evidence="2">
    <location>
        <begin position="1970"/>
        <end position="2035"/>
    </location>
</feature>